<dbReference type="Gene3D" id="3.40.50.1820">
    <property type="entry name" value="alpha/beta hydrolase"/>
    <property type="match status" value="1"/>
</dbReference>
<keyword evidence="12" id="KW-1185">Reference proteome</keyword>
<evidence type="ECO:0000313" key="12">
    <source>
        <dbReference type="Proteomes" id="UP001634394"/>
    </source>
</evidence>
<evidence type="ECO:0000256" key="1">
    <source>
        <dbReference type="ARBA" id="ARBA00004613"/>
    </source>
</evidence>
<dbReference type="SUPFAM" id="SSF53474">
    <property type="entry name" value="alpha/beta-Hydrolases"/>
    <property type="match status" value="1"/>
</dbReference>
<comment type="caution">
    <text evidence="7">Lacks conserved residue(s) required for the propagation of feature annotation.</text>
</comment>
<evidence type="ECO:0000256" key="9">
    <source>
        <dbReference type="SAM" id="SignalP"/>
    </source>
</evidence>
<evidence type="ECO:0000256" key="7">
    <source>
        <dbReference type="PROSITE-ProRule" id="PRU00152"/>
    </source>
</evidence>
<feature type="binding site" evidence="6">
    <location>
        <position position="222"/>
    </location>
    <ligand>
        <name>Ca(2+)</name>
        <dbReference type="ChEBI" id="CHEBI:29108"/>
    </ligand>
</feature>
<keyword evidence="9" id="KW-0732">Signal</keyword>
<dbReference type="EMBL" id="JBJQND010000008">
    <property type="protein sequence ID" value="KAL3867994.1"/>
    <property type="molecule type" value="Genomic_DNA"/>
</dbReference>
<dbReference type="PIRSF" id="PIRSF000865">
    <property type="entry name" value="Lipoprotein_lipase_LIPH"/>
    <property type="match status" value="1"/>
</dbReference>
<evidence type="ECO:0000256" key="8">
    <source>
        <dbReference type="RuleBase" id="RU004262"/>
    </source>
</evidence>
<feature type="signal peptide" evidence="9">
    <location>
        <begin position="1"/>
        <end position="20"/>
    </location>
</feature>
<evidence type="ECO:0000256" key="6">
    <source>
        <dbReference type="PIRSR" id="PIRSR000865-2"/>
    </source>
</evidence>
<organism evidence="11 12">
    <name type="scientific">Sinanodonta woodiana</name>
    <name type="common">Chinese pond mussel</name>
    <name type="synonym">Anodonta woodiana</name>
    <dbReference type="NCBI Taxonomy" id="1069815"/>
    <lineage>
        <taxon>Eukaryota</taxon>
        <taxon>Metazoa</taxon>
        <taxon>Spiralia</taxon>
        <taxon>Lophotrochozoa</taxon>
        <taxon>Mollusca</taxon>
        <taxon>Bivalvia</taxon>
        <taxon>Autobranchia</taxon>
        <taxon>Heteroconchia</taxon>
        <taxon>Palaeoheterodonta</taxon>
        <taxon>Unionida</taxon>
        <taxon>Unionoidea</taxon>
        <taxon>Unionidae</taxon>
        <taxon>Unioninae</taxon>
        <taxon>Sinanodonta</taxon>
    </lineage>
</organism>
<gene>
    <name evidence="11" type="ORF">ACJMK2_040834</name>
</gene>
<evidence type="ECO:0000256" key="2">
    <source>
        <dbReference type="ARBA" id="ARBA00010701"/>
    </source>
</evidence>
<dbReference type="GO" id="GO:0005576">
    <property type="term" value="C:extracellular region"/>
    <property type="evidence" value="ECO:0007669"/>
    <property type="project" value="UniProtKB-SubCell"/>
</dbReference>
<dbReference type="InterPro" id="IPR033906">
    <property type="entry name" value="Lipase_N"/>
</dbReference>
<keyword evidence="6" id="KW-0106">Calcium</keyword>
<feature type="domain" description="PLAT" evidence="10">
    <location>
        <begin position="357"/>
        <end position="461"/>
    </location>
</feature>
<feature type="active site" description="Nucleophile" evidence="5">
    <location>
        <position position="183"/>
    </location>
</feature>
<dbReference type="InterPro" id="IPR013818">
    <property type="entry name" value="Lipase"/>
</dbReference>
<proteinExistence type="inferred from homology"/>
<dbReference type="PROSITE" id="PS50095">
    <property type="entry name" value="PLAT"/>
    <property type="match status" value="1"/>
</dbReference>
<name>A0ABD3W291_SINWO</name>
<keyword evidence="4" id="KW-1015">Disulfide bond</keyword>
<feature type="active site" description="Charge relay system" evidence="5">
    <location>
        <position position="282"/>
    </location>
</feature>
<comment type="similarity">
    <text evidence="2 8">Belongs to the AB hydrolase superfamily. Lipase family.</text>
</comment>
<feature type="binding site" evidence="6">
    <location>
        <position position="220"/>
    </location>
    <ligand>
        <name>Ca(2+)</name>
        <dbReference type="ChEBI" id="CHEBI:29108"/>
    </ligand>
</feature>
<keyword evidence="3" id="KW-0964">Secreted</keyword>
<evidence type="ECO:0000256" key="3">
    <source>
        <dbReference type="ARBA" id="ARBA00022525"/>
    </source>
</evidence>
<comment type="subcellular location">
    <subcellularLocation>
        <location evidence="1">Secreted</location>
    </subcellularLocation>
</comment>
<protein>
    <recommendedName>
        <fullName evidence="10">PLAT domain-containing protein</fullName>
    </recommendedName>
</protein>
<evidence type="ECO:0000256" key="5">
    <source>
        <dbReference type="PIRSR" id="PIRSR000865-1"/>
    </source>
</evidence>
<dbReference type="PRINTS" id="PR00823">
    <property type="entry name" value="PANCLIPASE"/>
</dbReference>
<evidence type="ECO:0000256" key="4">
    <source>
        <dbReference type="ARBA" id="ARBA00023157"/>
    </source>
</evidence>
<dbReference type="InterPro" id="IPR036392">
    <property type="entry name" value="PLAT/LH2_dom_sf"/>
</dbReference>
<evidence type="ECO:0000259" key="10">
    <source>
        <dbReference type="PROSITE" id="PS50095"/>
    </source>
</evidence>
<dbReference type="PRINTS" id="PR00821">
    <property type="entry name" value="TAGLIPASE"/>
</dbReference>
<reference evidence="11 12" key="1">
    <citation type="submission" date="2024-11" db="EMBL/GenBank/DDBJ databases">
        <title>Chromosome-level genome assembly of the freshwater bivalve Anodonta woodiana.</title>
        <authorList>
            <person name="Chen X."/>
        </authorList>
    </citation>
    <scope>NUCLEOTIDE SEQUENCE [LARGE SCALE GENOMIC DNA]</scope>
    <source>
        <strain evidence="11">MN2024</strain>
        <tissue evidence="11">Gills</tissue>
    </source>
</reference>
<feature type="binding site" evidence="6">
    <location>
        <position position="225"/>
    </location>
    <ligand>
        <name>Ca(2+)</name>
        <dbReference type="ChEBI" id="CHEBI:29108"/>
    </ligand>
</feature>
<evidence type="ECO:0000313" key="11">
    <source>
        <dbReference type="EMBL" id="KAL3867994.1"/>
    </source>
</evidence>
<dbReference type="InterPro" id="IPR001024">
    <property type="entry name" value="PLAT/LH2_dom"/>
</dbReference>
<dbReference type="InterPro" id="IPR002331">
    <property type="entry name" value="Lipase_panc"/>
</dbReference>
<accession>A0ABD3W291</accession>
<dbReference type="InterPro" id="IPR029058">
    <property type="entry name" value="AB_hydrolase_fold"/>
</dbReference>
<sequence>MNSNLISILLAAACLCSGQAFDNECDAIYDDGNTICYGYLGCFEKNNSIFTLDIFPASPDRIGTSFRLFTRENKEDNMFQMLTVQNVITITNSRFIPSKETKIVVHGYISNGYVPWIMTMKNELLKAGDFNVILVDWEKGANVTYNQATANCRVVGAEIANLITVLEVQLGANVENFHIIGHSLGAHISGYAGERLHKLGRITGLDPAEPNFQYKDKMVRLDPTDATFVDVIHTDGKSIVLLGFGMIQPVGHVDFYPNGGLSQPGCSTVNILDQYNYVACNHLRAIEYFTESINSACPYQAYKCQSYADFERGACMTCFGGGCGYMGFYADRAKPPSDTTNVIYFLNTGSSNPFCRYHYKIKLSSGNYSDAVTGRGQLVVNLMGSNGQQGQQHLTYGNIDIEPGETYGFVVTSRNDIGTVNNATVTWHESSSLLDWLTWSRPSGRIYIDKLEIFTADSIEM</sequence>
<dbReference type="AlphaFoldDB" id="A0ABD3W291"/>
<dbReference type="Proteomes" id="UP001634394">
    <property type="component" value="Unassembled WGS sequence"/>
</dbReference>
<dbReference type="InterPro" id="IPR016272">
    <property type="entry name" value="Lipase_LIPH"/>
</dbReference>
<comment type="caution">
    <text evidence="11">The sequence shown here is derived from an EMBL/GenBank/DDBJ whole genome shotgun (WGS) entry which is preliminary data.</text>
</comment>
<dbReference type="InterPro" id="IPR000734">
    <property type="entry name" value="TAG_lipase"/>
</dbReference>
<dbReference type="Pfam" id="PF00151">
    <property type="entry name" value="Lipase"/>
    <property type="match status" value="1"/>
</dbReference>
<dbReference type="PANTHER" id="PTHR11610:SF181">
    <property type="entry name" value="INACTIVE PANCREATIC LIPASE-RELATED PROTEIN 1-LIKE"/>
    <property type="match status" value="1"/>
</dbReference>
<dbReference type="CDD" id="cd00707">
    <property type="entry name" value="Pancreat_lipase_like"/>
    <property type="match status" value="1"/>
</dbReference>
<dbReference type="Pfam" id="PF01477">
    <property type="entry name" value="PLAT"/>
    <property type="match status" value="1"/>
</dbReference>
<dbReference type="SUPFAM" id="SSF49723">
    <property type="entry name" value="Lipase/lipooxygenase domain (PLAT/LH2 domain)"/>
    <property type="match status" value="1"/>
</dbReference>
<dbReference type="FunFam" id="3.40.50.1820:FF:000033">
    <property type="entry name" value="Pancreatic triacylglycerol lipase"/>
    <property type="match status" value="1"/>
</dbReference>
<keyword evidence="6" id="KW-0479">Metal-binding</keyword>
<feature type="chain" id="PRO_5044834119" description="PLAT domain-containing protein" evidence="9">
    <location>
        <begin position="21"/>
        <end position="461"/>
    </location>
</feature>
<dbReference type="PANTHER" id="PTHR11610">
    <property type="entry name" value="LIPASE"/>
    <property type="match status" value="1"/>
</dbReference>
<feature type="active site" description="Charge relay system" evidence="5">
    <location>
        <position position="206"/>
    </location>
</feature>
<dbReference type="Gene3D" id="2.60.60.20">
    <property type="entry name" value="PLAT/LH2 domain"/>
    <property type="match status" value="1"/>
</dbReference>